<proteinExistence type="predicted"/>
<sequence>MSAPALLAAARGLLPPLEGGREDLLLPLYQGVALVALRVAVEWACLPRLRAFLKARSHGAARGAEARARDVIEQSFCAAVIAPLTAWGWWVMLRHNGPCTPAAPAGCLVGWPGHPVTGQFRWWWLTVGGMYTGEILGTLMGGVGFRLSREMMLHHVVTMALMLYGYFGGLHRYGQMATTVLDTSNALLHAAKAVHASGLPQLAGAKDGLFKLFAAVFLVVRVLLPPFSMIVPGLVYGRVLPGPTYVITNGLMLVIYSLQLMWFQKILRIAGGGADRRVVDYAATPGGTPAASPRPSKTE</sequence>
<evidence type="ECO:0000313" key="8">
    <source>
        <dbReference type="EMBL" id="GBF98957.1"/>
    </source>
</evidence>
<dbReference type="PROSITE" id="PS50922">
    <property type="entry name" value="TLC"/>
    <property type="match status" value="1"/>
</dbReference>
<dbReference type="PANTHER" id="PTHR12560:SF0">
    <property type="entry name" value="LD18904P"/>
    <property type="match status" value="1"/>
</dbReference>
<dbReference type="GO" id="GO:0050291">
    <property type="term" value="F:sphingosine N-acyltransferase activity"/>
    <property type="evidence" value="ECO:0007669"/>
    <property type="project" value="InterPro"/>
</dbReference>
<dbReference type="InterPro" id="IPR016439">
    <property type="entry name" value="Lag1/Lac1-like"/>
</dbReference>
<evidence type="ECO:0000256" key="6">
    <source>
        <dbReference type="SAM" id="Phobius"/>
    </source>
</evidence>
<gene>
    <name evidence="8" type="ORF">Rsub_12603</name>
</gene>
<dbReference type="InParanoid" id="A0A2V0PNG2"/>
<dbReference type="AlphaFoldDB" id="A0A2V0PNG2"/>
<evidence type="ECO:0000313" key="9">
    <source>
        <dbReference type="Proteomes" id="UP000247498"/>
    </source>
</evidence>
<name>A0A2V0PNG2_9CHLO</name>
<dbReference type="SMART" id="SM00724">
    <property type="entry name" value="TLC"/>
    <property type="match status" value="1"/>
</dbReference>
<reference evidence="8 9" key="1">
    <citation type="journal article" date="2018" name="Sci. Rep.">
        <title>Raphidocelis subcapitata (=Pseudokirchneriella subcapitata) provides an insight into genome evolution and environmental adaptations in the Sphaeropleales.</title>
        <authorList>
            <person name="Suzuki S."/>
            <person name="Yamaguchi H."/>
            <person name="Nakajima N."/>
            <person name="Kawachi M."/>
        </authorList>
    </citation>
    <scope>NUCLEOTIDE SEQUENCE [LARGE SCALE GENOMIC DNA]</scope>
    <source>
        <strain evidence="8 9">NIES-35</strain>
    </source>
</reference>
<accession>A0A2V0PNG2</accession>
<keyword evidence="2 5" id="KW-0812">Transmembrane</keyword>
<dbReference type="Proteomes" id="UP000247498">
    <property type="component" value="Unassembled WGS sequence"/>
</dbReference>
<evidence type="ECO:0000256" key="3">
    <source>
        <dbReference type="ARBA" id="ARBA00022989"/>
    </source>
</evidence>
<evidence type="ECO:0000256" key="5">
    <source>
        <dbReference type="PROSITE-ProRule" id="PRU00205"/>
    </source>
</evidence>
<dbReference type="STRING" id="307507.A0A2V0PNG2"/>
<evidence type="ECO:0000256" key="2">
    <source>
        <dbReference type="ARBA" id="ARBA00022692"/>
    </source>
</evidence>
<feature type="transmembrane region" description="Helical" evidence="6">
    <location>
        <begin position="151"/>
        <end position="167"/>
    </location>
</feature>
<feature type="transmembrane region" description="Helical" evidence="6">
    <location>
        <begin position="122"/>
        <end position="145"/>
    </location>
</feature>
<organism evidence="8 9">
    <name type="scientific">Raphidocelis subcapitata</name>
    <dbReference type="NCBI Taxonomy" id="307507"/>
    <lineage>
        <taxon>Eukaryota</taxon>
        <taxon>Viridiplantae</taxon>
        <taxon>Chlorophyta</taxon>
        <taxon>core chlorophytes</taxon>
        <taxon>Chlorophyceae</taxon>
        <taxon>CS clade</taxon>
        <taxon>Sphaeropleales</taxon>
        <taxon>Selenastraceae</taxon>
        <taxon>Raphidocelis</taxon>
    </lineage>
</organism>
<keyword evidence="9" id="KW-1185">Reference proteome</keyword>
<dbReference type="GO" id="GO:0005789">
    <property type="term" value="C:endoplasmic reticulum membrane"/>
    <property type="evidence" value="ECO:0007669"/>
    <property type="project" value="UniProtKB-SubCell"/>
</dbReference>
<dbReference type="PANTHER" id="PTHR12560">
    <property type="entry name" value="LONGEVITY ASSURANCE FACTOR 1 LAG1"/>
    <property type="match status" value="1"/>
</dbReference>
<dbReference type="GO" id="GO:0046513">
    <property type="term" value="P:ceramide biosynthetic process"/>
    <property type="evidence" value="ECO:0007669"/>
    <property type="project" value="InterPro"/>
</dbReference>
<dbReference type="Pfam" id="PF03798">
    <property type="entry name" value="TRAM_LAG1_CLN8"/>
    <property type="match status" value="1"/>
</dbReference>
<comment type="caution">
    <text evidence="8">The sequence shown here is derived from an EMBL/GenBank/DDBJ whole genome shotgun (WGS) entry which is preliminary data.</text>
</comment>
<keyword evidence="3 6" id="KW-1133">Transmembrane helix</keyword>
<keyword evidence="4 5" id="KW-0472">Membrane</keyword>
<comment type="subcellular location">
    <subcellularLocation>
        <location evidence="1">Membrane</location>
        <topology evidence="1">Multi-pass membrane protein</topology>
    </subcellularLocation>
</comment>
<feature type="domain" description="TLC" evidence="7">
    <location>
        <begin position="1"/>
        <end position="275"/>
    </location>
</feature>
<evidence type="ECO:0000259" key="7">
    <source>
        <dbReference type="PROSITE" id="PS50922"/>
    </source>
</evidence>
<protein>
    <submittedName>
        <fullName evidence="8">Ceramide synthase</fullName>
    </submittedName>
</protein>
<dbReference type="OrthoDB" id="506011at2759"/>
<feature type="transmembrane region" description="Helical" evidence="6">
    <location>
        <begin position="212"/>
        <end position="236"/>
    </location>
</feature>
<dbReference type="EMBL" id="BDRX01000140">
    <property type="protein sequence ID" value="GBF98957.1"/>
    <property type="molecule type" value="Genomic_DNA"/>
</dbReference>
<feature type="transmembrane region" description="Helical" evidence="6">
    <location>
        <begin position="242"/>
        <end position="263"/>
    </location>
</feature>
<dbReference type="InterPro" id="IPR006634">
    <property type="entry name" value="TLC-dom"/>
</dbReference>
<evidence type="ECO:0000256" key="1">
    <source>
        <dbReference type="ARBA" id="ARBA00004141"/>
    </source>
</evidence>
<evidence type="ECO:0000256" key="4">
    <source>
        <dbReference type="ARBA" id="ARBA00023136"/>
    </source>
</evidence>